<dbReference type="InParanoid" id="A0A0C3DG08"/>
<dbReference type="Proteomes" id="UP000053989">
    <property type="component" value="Unassembled WGS sequence"/>
</dbReference>
<protein>
    <submittedName>
        <fullName evidence="1">Uncharacterized protein</fullName>
    </submittedName>
</protein>
<sequence>MQDDNNALHHCCDHTEALIEHFPLDKLWNEYGIVGELVPFTNEFPHADIYELIVPDLLHQIIKGTLKDHLVKWVEKYLHHVQGDAHASVILDDIDQQIVVMPSFPGLHHFPQSCHFKQWTGDDSKALMKVYLPAIEGHLPQGVISTFCAFLKFCYTVWWNMLTAKGLDYLNEVLTHFHQHCKIFKTAGVVATFSLPCQHSMKHYKQLIQLFSTPNRLCSSIMELKHVKAVKKPYQCTSKYCALVQMLIINQWLDKLAASHADFQSWGMLEGTCLSMVVETLSKFLVICTGTLL</sequence>
<gene>
    <name evidence="1" type="ORF">SCLCIDRAFT_134966</name>
</gene>
<proteinExistence type="predicted"/>
<dbReference type="OrthoDB" id="3199698at2759"/>
<accession>A0A0C3DG08</accession>
<dbReference type="AlphaFoldDB" id="A0A0C3DG08"/>
<dbReference type="Pfam" id="PF18759">
    <property type="entry name" value="Plavaka"/>
    <property type="match status" value="1"/>
</dbReference>
<dbReference type="HOGENOM" id="CLU_006344_6_0_1"/>
<reference evidence="1 2" key="1">
    <citation type="submission" date="2014-04" db="EMBL/GenBank/DDBJ databases">
        <authorList>
            <consortium name="DOE Joint Genome Institute"/>
            <person name="Kuo A."/>
            <person name="Kohler A."/>
            <person name="Nagy L.G."/>
            <person name="Floudas D."/>
            <person name="Copeland A."/>
            <person name="Barry K.W."/>
            <person name="Cichocki N."/>
            <person name="Veneault-Fourrey C."/>
            <person name="LaButti K."/>
            <person name="Lindquist E.A."/>
            <person name="Lipzen A."/>
            <person name="Lundell T."/>
            <person name="Morin E."/>
            <person name="Murat C."/>
            <person name="Sun H."/>
            <person name="Tunlid A."/>
            <person name="Henrissat B."/>
            <person name="Grigoriev I.V."/>
            <person name="Hibbett D.S."/>
            <person name="Martin F."/>
            <person name="Nordberg H.P."/>
            <person name="Cantor M.N."/>
            <person name="Hua S.X."/>
        </authorList>
    </citation>
    <scope>NUCLEOTIDE SEQUENCE [LARGE SCALE GENOMIC DNA]</scope>
    <source>
        <strain evidence="1 2">Foug A</strain>
    </source>
</reference>
<name>A0A0C3DG08_9AGAM</name>
<dbReference type="EMBL" id="KN822137">
    <property type="protein sequence ID" value="KIM55309.1"/>
    <property type="molecule type" value="Genomic_DNA"/>
</dbReference>
<keyword evidence="2" id="KW-1185">Reference proteome</keyword>
<dbReference type="STRING" id="1036808.A0A0C3DG08"/>
<evidence type="ECO:0000313" key="2">
    <source>
        <dbReference type="Proteomes" id="UP000053989"/>
    </source>
</evidence>
<organism evidence="1 2">
    <name type="scientific">Scleroderma citrinum Foug A</name>
    <dbReference type="NCBI Taxonomy" id="1036808"/>
    <lineage>
        <taxon>Eukaryota</taxon>
        <taxon>Fungi</taxon>
        <taxon>Dikarya</taxon>
        <taxon>Basidiomycota</taxon>
        <taxon>Agaricomycotina</taxon>
        <taxon>Agaricomycetes</taxon>
        <taxon>Agaricomycetidae</taxon>
        <taxon>Boletales</taxon>
        <taxon>Sclerodermatineae</taxon>
        <taxon>Sclerodermataceae</taxon>
        <taxon>Scleroderma</taxon>
    </lineage>
</organism>
<dbReference type="InterPro" id="IPR041078">
    <property type="entry name" value="Plavaka"/>
</dbReference>
<evidence type="ECO:0000313" key="1">
    <source>
        <dbReference type="EMBL" id="KIM55309.1"/>
    </source>
</evidence>
<reference evidence="2" key="2">
    <citation type="submission" date="2015-01" db="EMBL/GenBank/DDBJ databases">
        <title>Evolutionary Origins and Diversification of the Mycorrhizal Mutualists.</title>
        <authorList>
            <consortium name="DOE Joint Genome Institute"/>
            <consortium name="Mycorrhizal Genomics Consortium"/>
            <person name="Kohler A."/>
            <person name="Kuo A."/>
            <person name="Nagy L.G."/>
            <person name="Floudas D."/>
            <person name="Copeland A."/>
            <person name="Barry K.W."/>
            <person name="Cichocki N."/>
            <person name="Veneault-Fourrey C."/>
            <person name="LaButti K."/>
            <person name="Lindquist E.A."/>
            <person name="Lipzen A."/>
            <person name="Lundell T."/>
            <person name="Morin E."/>
            <person name="Murat C."/>
            <person name="Riley R."/>
            <person name="Ohm R."/>
            <person name="Sun H."/>
            <person name="Tunlid A."/>
            <person name="Henrissat B."/>
            <person name="Grigoriev I.V."/>
            <person name="Hibbett D.S."/>
            <person name="Martin F."/>
        </authorList>
    </citation>
    <scope>NUCLEOTIDE SEQUENCE [LARGE SCALE GENOMIC DNA]</scope>
    <source>
        <strain evidence="2">Foug A</strain>
    </source>
</reference>